<evidence type="ECO:0000313" key="8">
    <source>
        <dbReference type="Proteomes" id="UP000694421"/>
    </source>
</evidence>
<feature type="transmembrane region" description="Helical" evidence="5">
    <location>
        <begin position="12"/>
        <end position="31"/>
    </location>
</feature>
<proteinExistence type="predicted"/>
<sequence>GNPSILVKIVHLVFLATFWRMHIWVTFASSFSCLSPYYFHFGFACAFINLIIFAICHPSPLLSEEETTQIIVFLICFIVSDLNVQWFGQEVTRSACSILF</sequence>
<evidence type="ECO:0000256" key="5">
    <source>
        <dbReference type="SAM" id="Phobius"/>
    </source>
</evidence>
<dbReference type="GO" id="GO:0016020">
    <property type="term" value="C:membrane"/>
    <property type="evidence" value="ECO:0007669"/>
    <property type="project" value="UniProtKB-SubCell"/>
</dbReference>
<dbReference type="PANTHER" id="PTHR46916">
    <property type="entry name" value="TRANSMEMBRANE PROTEIN 205"/>
    <property type="match status" value="1"/>
</dbReference>
<reference evidence="7" key="1">
    <citation type="submission" date="2025-08" db="UniProtKB">
        <authorList>
            <consortium name="Ensembl"/>
        </authorList>
    </citation>
    <scope>IDENTIFICATION</scope>
</reference>
<dbReference type="InterPro" id="IPR042623">
    <property type="entry name" value="TMEM205"/>
</dbReference>
<feature type="domain" description="TMEM205-like" evidence="6">
    <location>
        <begin position="34"/>
        <end position="92"/>
    </location>
</feature>
<dbReference type="PANTHER" id="PTHR46916:SF1">
    <property type="entry name" value="TRANSMEMBRANE PROTEIN 205"/>
    <property type="match status" value="1"/>
</dbReference>
<keyword evidence="3 5" id="KW-1133">Transmembrane helix</keyword>
<evidence type="ECO:0000313" key="7">
    <source>
        <dbReference type="Ensembl" id="ENSSMRP00000011795.1"/>
    </source>
</evidence>
<evidence type="ECO:0000256" key="2">
    <source>
        <dbReference type="ARBA" id="ARBA00022692"/>
    </source>
</evidence>
<evidence type="ECO:0000256" key="3">
    <source>
        <dbReference type="ARBA" id="ARBA00022989"/>
    </source>
</evidence>
<keyword evidence="2 5" id="KW-0812">Transmembrane</keyword>
<evidence type="ECO:0000256" key="1">
    <source>
        <dbReference type="ARBA" id="ARBA00004370"/>
    </source>
</evidence>
<dbReference type="AlphaFoldDB" id="A0A8D0BR98"/>
<dbReference type="InterPro" id="IPR025423">
    <property type="entry name" value="TMEM205-like"/>
</dbReference>
<organism evidence="7 8">
    <name type="scientific">Salvator merianae</name>
    <name type="common">Argentine black and white tegu</name>
    <name type="synonym">Tupinambis merianae</name>
    <dbReference type="NCBI Taxonomy" id="96440"/>
    <lineage>
        <taxon>Eukaryota</taxon>
        <taxon>Metazoa</taxon>
        <taxon>Chordata</taxon>
        <taxon>Craniata</taxon>
        <taxon>Vertebrata</taxon>
        <taxon>Euteleostomi</taxon>
        <taxon>Lepidosauria</taxon>
        <taxon>Squamata</taxon>
        <taxon>Bifurcata</taxon>
        <taxon>Unidentata</taxon>
        <taxon>Episquamata</taxon>
        <taxon>Laterata</taxon>
        <taxon>Teiioidea</taxon>
        <taxon>Teiidae</taxon>
        <taxon>Salvator</taxon>
    </lineage>
</organism>
<dbReference type="GeneTree" id="ENSGT00990000205327"/>
<comment type="subcellular location">
    <subcellularLocation>
        <location evidence="1">Membrane</location>
    </subcellularLocation>
</comment>
<keyword evidence="8" id="KW-1185">Reference proteome</keyword>
<accession>A0A8D0BR98</accession>
<feature type="transmembrane region" description="Helical" evidence="5">
    <location>
        <begin position="37"/>
        <end position="56"/>
    </location>
</feature>
<evidence type="ECO:0000256" key="4">
    <source>
        <dbReference type="ARBA" id="ARBA00023136"/>
    </source>
</evidence>
<dbReference type="Proteomes" id="UP000694421">
    <property type="component" value="Unplaced"/>
</dbReference>
<name>A0A8D0BR98_SALMN</name>
<feature type="transmembrane region" description="Helical" evidence="5">
    <location>
        <begin position="68"/>
        <end position="88"/>
    </location>
</feature>
<reference evidence="7" key="2">
    <citation type="submission" date="2025-09" db="UniProtKB">
        <authorList>
            <consortium name="Ensembl"/>
        </authorList>
    </citation>
    <scope>IDENTIFICATION</scope>
</reference>
<evidence type="ECO:0000259" key="6">
    <source>
        <dbReference type="Pfam" id="PF13664"/>
    </source>
</evidence>
<keyword evidence="4 5" id="KW-0472">Membrane</keyword>
<dbReference type="Ensembl" id="ENSSMRT00000013753.1">
    <property type="protein sequence ID" value="ENSSMRP00000011795.1"/>
    <property type="gene ID" value="ENSSMRG00000009261.1"/>
</dbReference>
<protein>
    <recommendedName>
        <fullName evidence="6">TMEM205-like domain-containing protein</fullName>
    </recommendedName>
</protein>
<dbReference type="Pfam" id="PF13664">
    <property type="entry name" value="DUF4149"/>
    <property type="match status" value="1"/>
</dbReference>